<dbReference type="InterPro" id="IPR018082">
    <property type="entry name" value="AmbAllergen"/>
</dbReference>
<evidence type="ECO:0000256" key="2">
    <source>
        <dbReference type="ARBA" id="ARBA00005220"/>
    </source>
</evidence>
<dbReference type="SUPFAM" id="SSF51126">
    <property type="entry name" value="Pectin lyase-like"/>
    <property type="match status" value="1"/>
</dbReference>
<dbReference type="Gene3D" id="2.160.20.10">
    <property type="entry name" value="Single-stranded right-handed beta-helix, Pectin lyase-like"/>
    <property type="match status" value="1"/>
</dbReference>
<dbReference type="InterPro" id="IPR011050">
    <property type="entry name" value="Pectin_lyase_fold/virulence"/>
</dbReference>
<comment type="similarity">
    <text evidence="8">Belongs to the polysaccharide lyase 1 family.</text>
</comment>
<organism evidence="10 11">
    <name type="scientific">Castilleja foliolosa</name>
    <dbReference type="NCBI Taxonomy" id="1961234"/>
    <lineage>
        <taxon>Eukaryota</taxon>
        <taxon>Viridiplantae</taxon>
        <taxon>Streptophyta</taxon>
        <taxon>Embryophyta</taxon>
        <taxon>Tracheophyta</taxon>
        <taxon>Spermatophyta</taxon>
        <taxon>Magnoliopsida</taxon>
        <taxon>eudicotyledons</taxon>
        <taxon>Gunneridae</taxon>
        <taxon>Pentapetalae</taxon>
        <taxon>asterids</taxon>
        <taxon>lamiids</taxon>
        <taxon>Lamiales</taxon>
        <taxon>Orobanchaceae</taxon>
        <taxon>Pedicularideae</taxon>
        <taxon>Castillejinae</taxon>
        <taxon>Castilleja</taxon>
    </lineage>
</organism>
<comment type="cofactor">
    <cofactor evidence="8">
        <name>Ca(2+)</name>
        <dbReference type="ChEBI" id="CHEBI:29108"/>
    </cofactor>
    <text evidence="8">Binds 1 Ca(2+) ion. Required for its activity.</text>
</comment>
<name>A0ABD3CJ07_9LAMI</name>
<gene>
    <name evidence="10" type="ORF">CASFOL_027977</name>
</gene>
<dbReference type="InterPro" id="IPR045032">
    <property type="entry name" value="PEL"/>
</dbReference>
<evidence type="ECO:0000256" key="4">
    <source>
        <dbReference type="ARBA" id="ARBA00022723"/>
    </source>
</evidence>
<dbReference type="GO" id="GO:0046872">
    <property type="term" value="F:metal ion binding"/>
    <property type="evidence" value="ECO:0007669"/>
    <property type="project" value="UniProtKB-KW"/>
</dbReference>
<proteinExistence type="inferred from homology"/>
<dbReference type="AlphaFoldDB" id="A0ABD3CJ07"/>
<keyword evidence="6 8" id="KW-0106">Calcium</keyword>
<evidence type="ECO:0000256" key="7">
    <source>
        <dbReference type="ARBA" id="ARBA00023239"/>
    </source>
</evidence>
<feature type="domain" description="Pectate lyase" evidence="9">
    <location>
        <begin position="120"/>
        <end position="319"/>
    </location>
</feature>
<dbReference type="Proteomes" id="UP001632038">
    <property type="component" value="Unassembled WGS sequence"/>
</dbReference>
<dbReference type="PANTHER" id="PTHR31683">
    <property type="entry name" value="PECTATE LYASE 18-RELATED"/>
    <property type="match status" value="1"/>
</dbReference>
<evidence type="ECO:0000256" key="1">
    <source>
        <dbReference type="ARBA" id="ARBA00000695"/>
    </source>
</evidence>
<comment type="catalytic activity">
    <reaction evidence="1 8">
        <text>Eliminative cleavage of (1-&gt;4)-alpha-D-galacturonan to give oligosaccharides with 4-deoxy-alpha-D-galact-4-enuronosyl groups at their non-reducing ends.</text>
        <dbReference type="EC" id="4.2.2.2"/>
    </reaction>
</comment>
<comment type="caution">
    <text evidence="10">The sequence shown here is derived from an EMBL/GenBank/DDBJ whole genome shotgun (WGS) entry which is preliminary data.</text>
</comment>
<dbReference type="SMART" id="SM00656">
    <property type="entry name" value="Amb_all"/>
    <property type="match status" value="1"/>
</dbReference>
<keyword evidence="5" id="KW-0732">Signal</keyword>
<evidence type="ECO:0000256" key="5">
    <source>
        <dbReference type="ARBA" id="ARBA00022729"/>
    </source>
</evidence>
<sequence>MLMTISMAMPLLISFCYLAIFLISSSSFVASTRTLQNRRNLGYSEYNDMDNCWMSHDWENNRKRLADCAIGWAMGTTGGKEGKYYEVTSNDDNPTNPMPGTLRHAVTRLEPLWIIFRCDHMEFNLKEELIITSNKTLDGRGCVVNFKGPACLVVQSVQNVIIHGIHIHNCGPTGGDGVEVMSSEDHTGFRGRTEGDAVSLWDAQYIWVDHNDLSNSSDGLIDAVEGSSYITISNNRLSHHNEAMLLGHNDTYVEDKGMRVTILYNNFGPGLTQRIPRVRFGGVEVVNNFYQPWSMYAIGGSANATIVSKGNIYLASNDSHLKEVTKHLYEPEEIWMKGSNWISDGDLMVNGAFFSASGSKYIDDGVYKRASTVEAKDRYDVPSLVQNAGPWKCGTNLNCWDNN</sequence>
<evidence type="ECO:0000259" key="9">
    <source>
        <dbReference type="SMART" id="SM00656"/>
    </source>
</evidence>
<dbReference type="GO" id="GO:0030570">
    <property type="term" value="F:pectate lyase activity"/>
    <property type="evidence" value="ECO:0007669"/>
    <property type="project" value="UniProtKB-EC"/>
</dbReference>
<dbReference type="EC" id="4.2.2.2" evidence="3 8"/>
<evidence type="ECO:0000256" key="3">
    <source>
        <dbReference type="ARBA" id="ARBA00012272"/>
    </source>
</evidence>
<protein>
    <recommendedName>
        <fullName evidence="3 8">Pectate lyase</fullName>
        <ecNumber evidence="3 8">4.2.2.2</ecNumber>
    </recommendedName>
</protein>
<reference evidence="11" key="1">
    <citation type="journal article" date="2024" name="IScience">
        <title>Strigolactones Initiate the Formation of Haustorium-like Structures in Castilleja.</title>
        <authorList>
            <person name="Buerger M."/>
            <person name="Peterson D."/>
            <person name="Chory J."/>
        </authorList>
    </citation>
    <scope>NUCLEOTIDE SEQUENCE [LARGE SCALE GENOMIC DNA]</scope>
</reference>
<dbReference type="EMBL" id="JAVIJP010000036">
    <property type="protein sequence ID" value="KAL3628931.1"/>
    <property type="molecule type" value="Genomic_DNA"/>
</dbReference>
<accession>A0ABD3CJ07</accession>
<keyword evidence="4 8" id="KW-0479">Metal-binding</keyword>
<dbReference type="PRINTS" id="PR00807">
    <property type="entry name" value="AMBALLERGEN"/>
</dbReference>
<evidence type="ECO:0000256" key="6">
    <source>
        <dbReference type="ARBA" id="ARBA00022837"/>
    </source>
</evidence>
<evidence type="ECO:0000313" key="11">
    <source>
        <dbReference type="Proteomes" id="UP001632038"/>
    </source>
</evidence>
<comment type="pathway">
    <text evidence="2 8">Glycan metabolism; pectin degradation; 2-dehydro-3-deoxy-D-gluconate from pectin: step 2/5.</text>
</comment>
<evidence type="ECO:0000313" key="10">
    <source>
        <dbReference type="EMBL" id="KAL3628931.1"/>
    </source>
</evidence>
<dbReference type="InterPro" id="IPR002022">
    <property type="entry name" value="Pec_lyase"/>
</dbReference>
<dbReference type="Pfam" id="PF00544">
    <property type="entry name" value="Pectate_lyase_4"/>
    <property type="match status" value="1"/>
</dbReference>
<keyword evidence="7 8" id="KW-0456">Lyase</keyword>
<evidence type="ECO:0000256" key="8">
    <source>
        <dbReference type="RuleBase" id="RU361123"/>
    </source>
</evidence>
<keyword evidence="11" id="KW-1185">Reference proteome</keyword>
<dbReference type="InterPro" id="IPR012334">
    <property type="entry name" value="Pectin_lyas_fold"/>
</dbReference>
<dbReference type="PANTHER" id="PTHR31683:SF187">
    <property type="entry name" value="PECTATE LYASE 18-RELATED"/>
    <property type="match status" value="1"/>
</dbReference>